<name>A0A0J9XEL1_GEOCN</name>
<feature type="compositionally biased region" description="Pro residues" evidence="1">
    <location>
        <begin position="13"/>
        <end position="22"/>
    </location>
</feature>
<feature type="compositionally biased region" description="Polar residues" evidence="1">
    <location>
        <begin position="379"/>
        <end position="403"/>
    </location>
</feature>
<dbReference type="EMBL" id="CCBN010000012">
    <property type="protein sequence ID" value="CDO55804.1"/>
    <property type="molecule type" value="Genomic_DNA"/>
</dbReference>
<feature type="region of interest" description="Disordered" evidence="1">
    <location>
        <begin position="1"/>
        <end position="23"/>
    </location>
</feature>
<sequence length="467" mass="52378">MSVPKHLNISQPPSFPLPPTPPHTSLVPPQVLPFFVYHRQQEQQHKKRQSLLKLKMVETVNAEPIKFNFSNELSTTQPSTDTTSLYSNDLHQISRDELLKYFSHLENRKYAMIPTVGNSGLPALEAMHIDHFDPAMVEKMAKEYSRRGTFYLLMFIKRQLGFKPARSSFLNLDLHINESLTSIRSHITSQSSGSASSRGLSKFLNKTSSGKYLVNMGTIRVRGYKKQTGFKIVVDPNFPYSYIDIDTIIMQTSAAKAMDGAFFSSSFKVVATPEYDPESVHNRVTIDIEIIPWGEEFDEMQSLKSLPNTLVPVVIGVQNGTTGPSNDNTSHASTLNSPLPSPTAEPQPSPKQKKRSFLNFKRPPSYYQPPADFSLFSPIPQNIQVDNKPSKNQKGESPNQLLTERNGDSSGDAAAEAKVPDLFKKKWTESSDEVITLMELSPDYPCILGKDWLNRLNEVVQSALTKQ</sequence>
<evidence type="ECO:0000313" key="3">
    <source>
        <dbReference type="Proteomes" id="UP000242525"/>
    </source>
</evidence>
<reference evidence="2" key="1">
    <citation type="submission" date="2014-03" db="EMBL/GenBank/DDBJ databases">
        <authorList>
            <person name="Casaregola S."/>
        </authorList>
    </citation>
    <scope>NUCLEOTIDE SEQUENCE [LARGE SCALE GENOMIC DNA]</scope>
    <source>
        <strain evidence="2">CLIB 918</strain>
    </source>
</reference>
<keyword evidence="3" id="KW-1185">Reference proteome</keyword>
<feature type="compositionally biased region" description="Polar residues" evidence="1">
    <location>
        <begin position="318"/>
        <end position="338"/>
    </location>
</feature>
<evidence type="ECO:0000313" key="2">
    <source>
        <dbReference type="EMBL" id="CDO55804.1"/>
    </source>
</evidence>
<evidence type="ECO:0000256" key="1">
    <source>
        <dbReference type="SAM" id="MobiDB-lite"/>
    </source>
</evidence>
<feature type="region of interest" description="Disordered" evidence="1">
    <location>
        <begin position="317"/>
        <end position="356"/>
    </location>
</feature>
<dbReference type="AlphaFoldDB" id="A0A0J9XEL1"/>
<comment type="caution">
    <text evidence="2">The sequence shown here is derived from an EMBL/GenBank/DDBJ whole genome shotgun (WGS) entry which is preliminary data.</text>
</comment>
<organism evidence="2 3">
    <name type="scientific">Geotrichum candidum</name>
    <name type="common">Oospora lactis</name>
    <name type="synonym">Dipodascus geotrichum</name>
    <dbReference type="NCBI Taxonomy" id="1173061"/>
    <lineage>
        <taxon>Eukaryota</taxon>
        <taxon>Fungi</taxon>
        <taxon>Dikarya</taxon>
        <taxon>Ascomycota</taxon>
        <taxon>Saccharomycotina</taxon>
        <taxon>Dipodascomycetes</taxon>
        <taxon>Dipodascales</taxon>
        <taxon>Dipodascaceae</taxon>
        <taxon>Geotrichum</taxon>
    </lineage>
</organism>
<accession>A0A0J9XEL1</accession>
<dbReference type="Proteomes" id="UP000242525">
    <property type="component" value="Unassembled WGS sequence"/>
</dbReference>
<feature type="compositionally biased region" description="Pro residues" evidence="1">
    <location>
        <begin position="339"/>
        <end position="349"/>
    </location>
</feature>
<gene>
    <name evidence="2" type="ORF">BN980_GECA12s02617g</name>
</gene>
<protein>
    <submittedName>
        <fullName evidence="2">Uncharacterized protein</fullName>
    </submittedName>
</protein>
<feature type="region of interest" description="Disordered" evidence="1">
    <location>
        <begin position="371"/>
        <end position="416"/>
    </location>
</feature>
<proteinExistence type="predicted"/>